<dbReference type="Proteomes" id="UP001177003">
    <property type="component" value="Chromosome 1"/>
</dbReference>
<sequence length="159" mass="18336">MDQFPRLYALEVNKDCVIADRCQDGNWEWSWIRQINGGHITDQLLVLRCLLENVNITKGSDSWSCDLDIEGRFTVKSAHIHIDEVIIHSSNIPTQWNKYAPIKVNVLIWRVLLHKIPTRLNLSGRGIEVHSLLCPTCDRCVEDTNHVFLFCEVAAQIWS</sequence>
<dbReference type="EMBL" id="OX465077">
    <property type="protein sequence ID" value="CAI9266378.1"/>
    <property type="molecule type" value="Genomic_DNA"/>
</dbReference>
<name>A0AA35VCI3_LACSI</name>
<dbReference type="Pfam" id="PF13966">
    <property type="entry name" value="zf-RVT"/>
    <property type="match status" value="1"/>
</dbReference>
<dbReference type="PANTHER" id="PTHR36617:SF5">
    <property type="entry name" value="OS05G0421675 PROTEIN"/>
    <property type="match status" value="1"/>
</dbReference>
<dbReference type="PANTHER" id="PTHR36617">
    <property type="entry name" value="PROTEIN, PUTATIVE-RELATED"/>
    <property type="match status" value="1"/>
</dbReference>
<proteinExistence type="predicted"/>
<feature type="domain" description="Reverse transcriptase zinc-binding" evidence="1">
    <location>
        <begin position="73"/>
        <end position="158"/>
    </location>
</feature>
<protein>
    <recommendedName>
        <fullName evidence="1">Reverse transcriptase zinc-binding domain-containing protein</fullName>
    </recommendedName>
</protein>
<dbReference type="InterPro" id="IPR026960">
    <property type="entry name" value="RVT-Znf"/>
</dbReference>
<gene>
    <name evidence="2" type="ORF">LSALG_LOCUS6941</name>
</gene>
<dbReference type="AlphaFoldDB" id="A0AA35VCI3"/>
<evidence type="ECO:0000313" key="3">
    <source>
        <dbReference type="Proteomes" id="UP001177003"/>
    </source>
</evidence>
<reference evidence="2" key="1">
    <citation type="submission" date="2023-04" db="EMBL/GenBank/DDBJ databases">
        <authorList>
            <person name="Vijverberg K."/>
            <person name="Xiong W."/>
            <person name="Schranz E."/>
        </authorList>
    </citation>
    <scope>NUCLEOTIDE SEQUENCE</scope>
</reference>
<evidence type="ECO:0000313" key="2">
    <source>
        <dbReference type="EMBL" id="CAI9266378.1"/>
    </source>
</evidence>
<accession>A0AA35VCI3</accession>
<organism evidence="2 3">
    <name type="scientific">Lactuca saligna</name>
    <name type="common">Willowleaf lettuce</name>
    <dbReference type="NCBI Taxonomy" id="75948"/>
    <lineage>
        <taxon>Eukaryota</taxon>
        <taxon>Viridiplantae</taxon>
        <taxon>Streptophyta</taxon>
        <taxon>Embryophyta</taxon>
        <taxon>Tracheophyta</taxon>
        <taxon>Spermatophyta</taxon>
        <taxon>Magnoliopsida</taxon>
        <taxon>eudicotyledons</taxon>
        <taxon>Gunneridae</taxon>
        <taxon>Pentapetalae</taxon>
        <taxon>asterids</taxon>
        <taxon>campanulids</taxon>
        <taxon>Asterales</taxon>
        <taxon>Asteraceae</taxon>
        <taxon>Cichorioideae</taxon>
        <taxon>Cichorieae</taxon>
        <taxon>Lactucinae</taxon>
        <taxon>Lactuca</taxon>
    </lineage>
</organism>
<keyword evidence="3" id="KW-1185">Reference proteome</keyword>
<evidence type="ECO:0000259" key="1">
    <source>
        <dbReference type="Pfam" id="PF13966"/>
    </source>
</evidence>